<keyword evidence="2" id="KW-1185">Reference proteome</keyword>
<sequence>MDKGYAETIASDIMQMLESAKGSDLDLNGGFQNDAFTAENFSFGYLFYPREMLLAIPQLPQAVRKKIKKSNILGTVDLEGRKVGIHLICSLNKGFDEIETAEDIIAGINKKELMDFKEQIAGILHKDLVGNIEEKTTEQ</sequence>
<gene>
    <name evidence="1" type="ordered locus">Desal_3331</name>
</gene>
<proteinExistence type="predicted"/>
<organism evidence="1 2">
    <name type="scientific">Maridesulfovibrio salexigens (strain ATCC 14822 / DSM 2638 / NCIMB 8403 / VKM B-1763)</name>
    <name type="common">Desulfovibrio salexigens</name>
    <dbReference type="NCBI Taxonomy" id="526222"/>
    <lineage>
        <taxon>Bacteria</taxon>
        <taxon>Pseudomonadati</taxon>
        <taxon>Thermodesulfobacteriota</taxon>
        <taxon>Desulfovibrionia</taxon>
        <taxon>Desulfovibrionales</taxon>
        <taxon>Desulfovibrionaceae</taxon>
        <taxon>Maridesulfovibrio</taxon>
    </lineage>
</organism>
<dbReference type="RefSeq" id="WP_015853197.1">
    <property type="nucleotide sequence ID" value="NC_012881.1"/>
</dbReference>
<dbReference type="KEGG" id="dsa:Desal_3331"/>
<accession>C6BRZ8</accession>
<dbReference type="AlphaFoldDB" id="C6BRZ8"/>
<dbReference type="eggNOG" id="ENOG50346AW">
    <property type="taxonomic scope" value="Bacteria"/>
</dbReference>
<dbReference type="EMBL" id="CP001649">
    <property type="protein sequence ID" value="ACS81381.1"/>
    <property type="molecule type" value="Genomic_DNA"/>
</dbReference>
<evidence type="ECO:0000313" key="2">
    <source>
        <dbReference type="Proteomes" id="UP000002601"/>
    </source>
</evidence>
<protein>
    <submittedName>
        <fullName evidence="1">Uncharacterized protein</fullName>
    </submittedName>
</protein>
<dbReference type="OrthoDB" id="5471126at2"/>
<evidence type="ECO:0000313" key="1">
    <source>
        <dbReference type="EMBL" id="ACS81381.1"/>
    </source>
</evidence>
<dbReference type="HOGENOM" id="CLU_1841896_0_0_7"/>
<reference evidence="1 2" key="1">
    <citation type="submission" date="2009-06" db="EMBL/GenBank/DDBJ databases">
        <title>Complete sequence of Desulfovibrio salexigens DSM 2638.</title>
        <authorList>
            <consortium name="US DOE Joint Genome Institute"/>
            <person name="Lucas S."/>
            <person name="Copeland A."/>
            <person name="Lapidus A."/>
            <person name="Glavina del Rio T."/>
            <person name="Tice H."/>
            <person name="Bruce D."/>
            <person name="Goodwin L."/>
            <person name="Pitluck S."/>
            <person name="Munk A.C."/>
            <person name="Brettin T."/>
            <person name="Detter J.C."/>
            <person name="Han C."/>
            <person name="Tapia R."/>
            <person name="Larimer F."/>
            <person name="Land M."/>
            <person name="Hauser L."/>
            <person name="Kyrpides N."/>
            <person name="Anderson I."/>
            <person name="Wall J.D."/>
            <person name="Arkin A.P."/>
            <person name="Dehal P."/>
            <person name="Chivian D."/>
            <person name="Giles B."/>
            <person name="Hazen T.C."/>
        </authorList>
    </citation>
    <scope>NUCLEOTIDE SEQUENCE [LARGE SCALE GENOMIC DNA]</scope>
    <source>
        <strain evidence="2">ATCC 14822 / DSM 2638 / NCIMB 8403 / VKM B-1763</strain>
    </source>
</reference>
<name>C6BRZ8_MARSD</name>
<dbReference type="Proteomes" id="UP000002601">
    <property type="component" value="Chromosome"/>
</dbReference>